<evidence type="ECO:0000313" key="3">
    <source>
        <dbReference type="Proteomes" id="UP000316921"/>
    </source>
</evidence>
<dbReference type="InterPro" id="IPR013517">
    <property type="entry name" value="FG-GAP"/>
</dbReference>
<dbReference type="PANTHER" id="PTHR36220">
    <property type="entry name" value="UNNAMED PRODUCT"/>
    <property type="match status" value="1"/>
</dbReference>
<dbReference type="AlphaFoldDB" id="A0A518BJQ4"/>
<evidence type="ECO:0000313" key="2">
    <source>
        <dbReference type="EMBL" id="QDU67209.1"/>
    </source>
</evidence>
<keyword evidence="1" id="KW-0732">Signal</keyword>
<dbReference type="Pfam" id="PF14312">
    <property type="entry name" value="FG-GAP_2"/>
    <property type="match status" value="2"/>
</dbReference>
<evidence type="ECO:0000256" key="1">
    <source>
        <dbReference type="SAM" id="SignalP"/>
    </source>
</evidence>
<dbReference type="KEGG" id="pbap:Pla133_22870"/>
<dbReference type="EMBL" id="CP036287">
    <property type="protein sequence ID" value="QDU67209.1"/>
    <property type="molecule type" value="Genomic_DNA"/>
</dbReference>
<dbReference type="RefSeq" id="WP_145065180.1">
    <property type="nucleotide sequence ID" value="NZ_CP036287.1"/>
</dbReference>
<keyword evidence="3" id="KW-1185">Reference proteome</keyword>
<proteinExistence type="predicted"/>
<gene>
    <name evidence="2" type="ORF">Pla133_22870</name>
</gene>
<accession>A0A518BJQ4</accession>
<evidence type="ECO:0008006" key="4">
    <source>
        <dbReference type="Google" id="ProtNLM"/>
    </source>
</evidence>
<feature type="chain" id="PRO_5022230675" description="FG-GAP repeat protein" evidence="1">
    <location>
        <begin position="27"/>
        <end position="552"/>
    </location>
</feature>
<feature type="signal peptide" evidence="1">
    <location>
        <begin position="1"/>
        <end position="26"/>
    </location>
</feature>
<sequence precursor="true">MQPISLLLRHGSLLLAALATSSVAAAQCPLQHVTDFGGSTGDEFGRAIAVHGDVAVFSAHRKAHPGATSTGSLFVYLRDGQGQWQFSQELTAPPTETVQGFGRRVAIADDFLVTVGVGNLQGGSLVAPDAIYVFDRVGDEFTFEERIVTAAVPAAAALVRDLAADGDHFVAGFPFNPSGVGYARIYGRQSGTWSLEGQFGAFGQPPKVHGDNVDIRGERCVVTSNENLVFIYDRNTNGDWFLSEQVLLSLCTPDTDLVDLAFDGELIAVSLQVAAGAPDPGCGARVDVLAPIGSGGSYNLLQQVPQPFGTPSEAWGESIDLDEGRLAVGSSLALAAQGGAHGKVYLYQDGVTGFEPAGVLTPSWPPSNTTEFGSNVAVSGDTVAVGAYLDDSLEVSAGSGSLWSFAGVGCPDMLGVPWARSISFINASAAPSGAGRQDLLLDAGPDHAGELYLVLGSVSGTAPGIPFGGVLIPLVLDAWTLATLSAPNLPPLESTFGVLDGDGRALAALDLQGPLDPVLAGLTLHHAFVTIDAGLGLALTSASQATPLTLVP</sequence>
<organism evidence="2 3">
    <name type="scientific">Engelhardtia mirabilis</name>
    <dbReference type="NCBI Taxonomy" id="2528011"/>
    <lineage>
        <taxon>Bacteria</taxon>
        <taxon>Pseudomonadati</taxon>
        <taxon>Planctomycetota</taxon>
        <taxon>Planctomycetia</taxon>
        <taxon>Planctomycetia incertae sedis</taxon>
        <taxon>Engelhardtia</taxon>
    </lineage>
</organism>
<name>A0A518BJQ4_9BACT</name>
<reference evidence="2 3" key="1">
    <citation type="submission" date="2019-02" db="EMBL/GenBank/DDBJ databases">
        <title>Deep-cultivation of Planctomycetes and their phenomic and genomic characterization uncovers novel biology.</title>
        <authorList>
            <person name="Wiegand S."/>
            <person name="Jogler M."/>
            <person name="Boedeker C."/>
            <person name="Pinto D."/>
            <person name="Vollmers J."/>
            <person name="Rivas-Marin E."/>
            <person name="Kohn T."/>
            <person name="Peeters S.H."/>
            <person name="Heuer A."/>
            <person name="Rast P."/>
            <person name="Oberbeckmann S."/>
            <person name="Bunk B."/>
            <person name="Jeske O."/>
            <person name="Meyerdierks A."/>
            <person name="Storesund J.E."/>
            <person name="Kallscheuer N."/>
            <person name="Luecker S."/>
            <person name="Lage O.M."/>
            <person name="Pohl T."/>
            <person name="Merkel B.J."/>
            <person name="Hornburger P."/>
            <person name="Mueller R.-W."/>
            <person name="Bruemmer F."/>
            <person name="Labrenz M."/>
            <person name="Spormann A.M."/>
            <person name="Op den Camp H."/>
            <person name="Overmann J."/>
            <person name="Amann R."/>
            <person name="Jetten M.S.M."/>
            <person name="Mascher T."/>
            <person name="Medema M.H."/>
            <person name="Devos D.P."/>
            <person name="Kaster A.-K."/>
            <person name="Ovreas L."/>
            <person name="Rohde M."/>
            <person name="Galperin M.Y."/>
            <person name="Jogler C."/>
        </authorList>
    </citation>
    <scope>NUCLEOTIDE SEQUENCE [LARGE SCALE GENOMIC DNA]</scope>
    <source>
        <strain evidence="2 3">Pla133</strain>
    </source>
</reference>
<dbReference type="PANTHER" id="PTHR36220:SF1">
    <property type="entry name" value="GAMMA TUBULIN COMPLEX COMPONENT C-TERMINAL DOMAIN-CONTAINING PROTEIN"/>
    <property type="match status" value="1"/>
</dbReference>
<protein>
    <recommendedName>
        <fullName evidence="4">FG-GAP repeat protein</fullName>
    </recommendedName>
</protein>
<dbReference type="Proteomes" id="UP000316921">
    <property type="component" value="Chromosome"/>
</dbReference>